<dbReference type="AlphaFoldDB" id="A0A6I1ESX1"/>
<dbReference type="Proteomes" id="UP000430564">
    <property type="component" value="Unassembled WGS sequence"/>
</dbReference>
<accession>A0A6I1ESX1</accession>
<evidence type="ECO:0000256" key="4">
    <source>
        <dbReference type="RuleBase" id="RU003744"/>
    </source>
</evidence>
<dbReference type="OrthoDB" id="368476at2"/>
<dbReference type="SUPFAM" id="SSF53850">
    <property type="entry name" value="Periplasmic binding protein-like II"/>
    <property type="match status" value="1"/>
</dbReference>
<proteinExistence type="inferred from homology"/>
<dbReference type="SMART" id="SM00062">
    <property type="entry name" value="PBPb"/>
    <property type="match status" value="1"/>
</dbReference>
<dbReference type="Gene3D" id="3.40.190.10">
    <property type="entry name" value="Periplasmic binding protein-like II"/>
    <property type="match status" value="2"/>
</dbReference>
<evidence type="ECO:0000256" key="5">
    <source>
        <dbReference type="SAM" id="SignalP"/>
    </source>
</evidence>
<dbReference type="InterPro" id="IPR001320">
    <property type="entry name" value="Iontro_rcpt_C"/>
</dbReference>
<dbReference type="Pfam" id="PF00497">
    <property type="entry name" value="SBP_bac_3"/>
    <property type="match status" value="1"/>
</dbReference>
<dbReference type="GO" id="GO:0030313">
    <property type="term" value="C:cell envelope"/>
    <property type="evidence" value="ECO:0007669"/>
    <property type="project" value="UniProtKB-SubCell"/>
</dbReference>
<feature type="domain" description="Solute-binding protein family 3/N-terminal" evidence="6">
    <location>
        <begin position="27"/>
        <end position="250"/>
    </location>
</feature>
<feature type="signal peptide" evidence="5">
    <location>
        <begin position="1"/>
        <end position="25"/>
    </location>
</feature>
<dbReference type="InterPro" id="IPR018313">
    <property type="entry name" value="SBP_3_CS"/>
</dbReference>
<evidence type="ECO:0000259" key="6">
    <source>
        <dbReference type="SMART" id="SM00062"/>
    </source>
</evidence>
<evidence type="ECO:0000256" key="3">
    <source>
        <dbReference type="ARBA" id="ARBA00022729"/>
    </source>
</evidence>
<dbReference type="PROSITE" id="PS01039">
    <property type="entry name" value="SBP_BACTERIAL_3"/>
    <property type="match status" value="1"/>
</dbReference>
<evidence type="ECO:0000259" key="7">
    <source>
        <dbReference type="SMART" id="SM00079"/>
    </source>
</evidence>
<dbReference type="EMBL" id="WEHX01000027">
    <property type="protein sequence ID" value="KAB7660696.1"/>
    <property type="molecule type" value="Genomic_DNA"/>
</dbReference>
<gene>
    <name evidence="8" type="ORF">GBM95_05615</name>
</gene>
<organism evidence="8 9">
    <name type="scientific">Sutterella seckii</name>
    <dbReference type="NCBI Taxonomy" id="1944635"/>
    <lineage>
        <taxon>Bacteria</taxon>
        <taxon>Pseudomonadati</taxon>
        <taxon>Pseudomonadota</taxon>
        <taxon>Betaproteobacteria</taxon>
        <taxon>Burkholderiales</taxon>
        <taxon>Sutterellaceae</taxon>
        <taxon>Sutterella</taxon>
    </lineage>
</organism>
<dbReference type="RefSeq" id="WP_152158194.1">
    <property type="nucleotide sequence ID" value="NZ_WEHX01000027.1"/>
</dbReference>
<comment type="subcellular location">
    <subcellularLocation>
        <location evidence="1">Cell envelope</location>
    </subcellularLocation>
</comment>
<reference evidence="8 9" key="1">
    <citation type="submission" date="2019-10" db="EMBL/GenBank/DDBJ databases">
        <title>Genome diversity of Sutterella seckii.</title>
        <authorList>
            <person name="Chaplin A.V."/>
            <person name="Sokolova S.R."/>
            <person name="Mosin K.A."/>
            <person name="Ivanova E.L."/>
            <person name="Kochetkova T.O."/>
            <person name="Goltsov A.Y."/>
            <person name="Trofimov D.Y."/>
            <person name="Efimov B.A."/>
        </authorList>
    </citation>
    <scope>NUCLEOTIDE SEQUENCE [LARGE SCALE GENOMIC DNA]</scope>
    <source>
        <strain evidence="8 9">ASD393</strain>
    </source>
</reference>
<dbReference type="SMART" id="SM00079">
    <property type="entry name" value="PBPe"/>
    <property type="match status" value="1"/>
</dbReference>
<feature type="domain" description="Ionotropic glutamate receptor C-terminal" evidence="7">
    <location>
        <begin position="27"/>
        <end position="249"/>
    </location>
</feature>
<dbReference type="PANTHER" id="PTHR35936:SF38">
    <property type="entry name" value="GLUTAMINE-BINDING PERIPLASMIC PROTEIN"/>
    <property type="match status" value="1"/>
</dbReference>
<comment type="caution">
    <text evidence="8">The sequence shown here is derived from an EMBL/GenBank/DDBJ whole genome shotgun (WGS) entry which is preliminary data.</text>
</comment>
<dbReference type="InterPro" id="IPR001638">
    <property type="entry name" value="Solute-binding_3/MltF_N"/>
</dbReference>
<evidence type="ECO:0000313" key="9">
    <source>
        <dbReference type="Proteomes" id="UP000430564"/>
    </source>
</evidence>
<evidence type="ECO:0000256" key="1">
    <source>
        <dbReference type="ARBA" id="ARBA00004196"/>
    </source>
</evidence>
<comment type="similarity">
    <text evidence="2 4">Belongs to the bacterial solute-binding protein 3 family.</text>
</comment>
<name>A0A6I1ESX1_9BURK</name>
<keyword evidence="3 5" id="KW-0732">Signal</keyword>
<dbReference type="GO" id="GO:0016020">
    <property type="term" value="C:membrane"/>
    <property type="evidence" value="ECO:0007669"/>
    <property type="project" value="InterPro"/>
</dbReference>
<protein>
    <submittedName>
        <fullName evidence="8">Basic amino acid ABC transporter substrate-binding protein</fullName>
    </submittedName>
</protein>
<dbReference type="CDD" id="cd13624">
    <property type="entry name" value="PBP2_Arg_Lys_His"/>
    <property type="match status" value="1"/>
</dbReference>
<feature type="chain" id="PRO_5026276840" evidence="5">
    <location>
        <begin position="26"/>
        <end position="256"/>
    </location>
</feature>
<evidence type="ECO:0000313" key="8">
    <source>
        <dbReference type="EMBL" id="KAB7660696.1"/>
    </source>
</evidence>
<dbReference type="PANTHER" id="PTHR35936">
    <property type="entry name" value="MEMBRANE-BOUND LYTIC MUREIN TRANSGLYCOSYLASE F"/>
    <property type="match status" value="1"/>
</dbReference>
<dbReference type="GO" id="GO:0015276">
    <property type="term" value="F:ligand-gated monoatomic ion channel activity"/>
    <property type="evidence" value="ECO:0007669"/>
    <property type="project" value="InterPro"/>
</dbReference>
<sequence>MKFSTFTRTALAGVAALMICGSAAADTWRVATEGTFPPFEFYNSQTGEVQGFEVDLVKAMAQKMGKDLKLETLGFDAIIPGILSGTIDTGAAGFSITPERGKRVLFSIPFYKSGLTIVVPKGSTGIADFKDLEGKRISVQLGTTSMSYAKQIKGAKISTFNSAGDAILNMLAGNADAVINDKPVTDYILAQNKNLAAQTTHLKPIATADLFAMVMAKDNTKLKGEIDKALKDLKADGTFNKLHEKWFGVPADPELP</sequence>
<evidence type="ECO:0000256" key="2">
    <source>
        <dbReference type="ARBA" id="ARBA00010333"/>
    </source>
</evidence>